<dbReference type="RefSeq" id="WP_064204404.1">
    <property type="nucleotide sequence ID" value="NZ_CP116807.1"/>
</dbReference>
<evidence type="ECO:0000256" key="1">
    <source>
        <dbReference type="SAM" id="MobiDB-lite"/>
    </source>
</evidence>
<name>A0AAX3W380_MAMLE</name>
<evidence type="ECO:0000313" key="4">
    <source>
        <dbReference type="Proteomes" id="UP001223261"/>
    </source>
</evidence>
<dbReference type="EMBL" id="CP118848">
    <property type="protein sequence ID" value="WHI59825.1"/>
    <property type="molecule type" value="Genomic_DNA"/>
</dbReference>
<feature type="chain" id="PRO_5043623697" description="Lipoprotein" evidence="2">
    <location>
        <begin position="19"/>
        <end position="445"/>
    </location>
</feature>
<dbReference type="PROSITE" id="PS51257">
    <property type="entry name" value="PROKAR_LIPOPROTEIN"/>
    <property type="match status" value="1"/>
</dbReference>
<evidence type="ECO:0000313" key="3">
    <source>
        <dbReference type="EMBL" id="WHI59825.1"/>
    </source>
</evidence>
<feature type="compositionally biased region" description="Basic and acidic residues" evidence="1">
    <location>
        <begin position="352"/>
        <end position="363"/>
    </location>
</feature>
<evidence type="ECO:0008006" key="5">
    <source>
        <dbReference type="Google" id="ProtNLM"/>
    </source>
</evidence>
<feature type="compositionally biased region" description="Basic and acidic residues" evidence="1">
    <location>
        <begin position="372"/>
        <end position="384"/>
    </location>
</feature>
<accession>A0AAX3W380</accession>
<proteinExistence type="predicted"/>
<dbReference type="Proteomes" id="UP001223261">
    <property type="component" value="Chromosome"/>
</dbReference>
<protein>
    <recommendedName>
        <fullName evidence="5">Lipoprotein</fullName>
    </recommendedName>
</protein>
<keyword evidence="2" id="KW-0732">Signal</keyword>
<feature type="compositionally biased region" description="Low complexity" evidence="1">
    <location>
        <begin position="43"/>
        <end position="59"/>
    </location>
</feature>
<evidence type="ECO:0000256" key="2">
    <source>
        <dbReference type="SAM" id="SignalP"/>
    </source>
</evidence>
<gene>
    <name evidence="3" type="ORF">PYH69_14110</name>
</gene>
<feature type="signal peptide" evidence="2">
    <location>
        <begin position="1"/>
        <end position="18"/>
    </location>
</feature>
<dbReference type="AlphaFoldDB" id="A0AAX3W380"/>
<reference evidence="3" key="1">
    <citation type="journal article" date="2023" name="Antibiotics">
        <title>Prevalence and Molecular Characterization of Methicillin-Resistant Staphylococci (MRS) and Mammaliicocci (MRM) in Dromedary Camels from Algeria: First Detection of SCCmec-mecC Hybrid in Methicillin-Resistant Mammaliicoccus lentus.</title>
        <authorList>
            <person name="Belhout C."/>
            <person name="Boyen F."/>
            <person name="Vereecke N."/>
            <person name="Theuns S."/>
            <person name="Taibi N."/>
            <person name="Stegger M."/>
            <person name="de la Fe-Rodriguez P.Y."/>
            <person name="Bouayad L."/>
            <person name="Elgroud R."/>
            <person name="Butaye P."/>
        </authorList>
    </citation>
    <scope>NUCLEOTIDE SEQUENCE</scope>
    <source>
        <strain evidence="3">7048</strain>
    </source>
</reference>
<feature type="region of interest" description="Disordered" evidence="1">
    <location>
        <begin position="352"/>
        <end position="404"/>
    </location>
</feature>
<feature type="region of interest" description="Disordered" evidence="1">
    <location>
        <begin position="26"/>
        <end position="68"/>
    </location>
</feature>
<feature type="compositionally biased region" description="Basic and acidic residues" evidence="1">
    <location>
        <begin position="28"/>
        <end position="42"/>
    </location>
</feature>
<sequence length="445" mass="49748">MKKIFYFGIVLVSSVTIAGCSISIGNEPENKDSSNNEQKSEQKNQNAQDSNSNNETSKSNSDKEVTNISETQSVAMTLLEPEIDSEVITADELLSGSYTQKTGSGEEIKHSVDKVGLSESPELGKMANKPDGMKFYGMSPSKGSYATIVGINKDQVVYIYTQSPISDYNDVKDSEAFASFNIADLYNNHKDNSKISELENKIKYGESLETKNDSSTSQEDTNSDEYYAQVWLTALPSYRDSDNSSGMKPELSHDSIEGEYLNPYNKEHTIKYPKGVQRLAGTPTAAGQVVYKNNNDGTISIYDVPSHFHDKKWLEDDDWSQKESESIINNPKVVKLYDASDEEIERVVEMFDGTTKEENKSNDMDEDDENEEVTRDNVIDKVESYEGEELDTDKYTFKEPEKNDDGEWGFSFLDKDGNLVGSYIINEDGVVTEYDEDGEEVGSGE</sequence>
<organism evidence="3 4">
    <name type="scientific">Mammaliicoccus lentus</name>
    <name type="common">Staphylococcus lentus</name>
    <dbReference type="NCBI Taxonomy" id="42858"/>
    <lineage>
        <taxon>Bacteria</taxon>
        <taxon>Bacillati</taxon>
        <taxon>Bacillota</taxon>
        <taxon>Bacilli</taxon>
        <taxon>Bacillales</taxon>
        <taxon>Staphylococcaceae</taxon>
        <taxon>Mammaliicoccus</taxon>
    </lineage>
</organism>
<feature type="compositionally biased region" description="Basic and acidic residues" evidence="1">
    <location>
        <begin position="392"/>
        <end position="404"/>
    </location>
</feature>